<evidence type="ECO:0000256" key="1">
    <source>
        <dbReference type="SAM" id="Coils"/>
    </source>
</evidence>
<comment type="caution">
    <text evidence="2">The sequence shown here is derived from an EMBL/GenBank/DDBJ whole genome shotgun (WGS) entry which is preliminary data.</text>
</comment>
<feature type="coiled-coil region" evidence="1">
    <location>
        <begin position="21"/>
        <end position="48"/>
    </location>
</feature>
<sequence>MSSDDPFERAFTVAKKVADKRRANEANKRGEKEKMEVAERRKERMIEVQADKVTAWLRGNDGRKIEKILFQLYPESEISLGKIRLSTYRITIDGQDGYGFDNYTNVDFREELMEAFLYFELTHYPGFRLCVKVNLPNERHPGRNVISCWCRDSIERFPKKEPFERFVEIIMAWIKKI</sequence>
<organism evidence="2 3">
    <name type="scientific">Candidatus Yanofskybacteria bacterium GW2011_GWD2_39_48</name>
    <dbReference type="NCBI Taxonomy" id="1619031"/>
    <lineage>
        <taxon>Bacteria</taxon>
        <taxon>Candidatus Yanofskyibacteriota</taxon>
    </lineage>
</organism>
<gene>
    <name evidence="2" type="ORF">UT53_C0010G0015</name>
</gene>
<evidence type="ECO:0000313" key="3">
    <source>
        <dbReference type="Proteomes" id="UP000034764"/>
    </source>
</evidence>
<evidence type="ECO:0000313" key="2">
    <source>
        <dbReference type="EMBL" id="KKR23661.1"/>
    </source>
</evidence>
<protein>
    <submittedName>
        <fullName evidence="2">Uncharacterized protein</fullName>
    </submittedName>
</protein>
<dbReference type="AlphaFoldDB" id="A0A0G0PES1"/>
<proteinExistence type="predicted"/>
<keyword evidence="1" id="KW-0175">Coiled coil</keyword>
<name>A0A0G0PES1_9BACT</name>
<dbReference type="Proteomes" id="UP000034764">
    <property type="component" value="Unassembled WGS sequence"/>
</dbReference>
<dbReference type="EMBL" id="LBXD01000010">
    <property type="protein sequence ID" value="KKR23661.1"/>
    <property type="molecule type" value="Genomic_DNA"/>
</dbReference>
<reference evidence="2 3" key="1">
    <citation type="journal article" date="2015" name="Nature">
        <title>rRNA introns, odd ribosomes, and small enigmatic genomes across a large radiation of phyla.</title>
        <authorList>
            <person name="Brown C.T."/>
            <person name="Hug L.A."/>
            <person name="Thomas B.C."/>
            <person name="Sharon I."/>
            <person name="Castelle C.J."/>
            <person name="Singh A."/>
            <person name="Wilkins M.J."/>
            <person name="Williams K.H."/>
            <person name="Banfield J.F."/>
        </authorList>
    </citation>
    <scope>NUCLEOTIDE SEQUENCE [LARGE SCALE GENOMIC DNA]</scope>
</reference>
<accession>A0A0G0PES1</accession>